<keyword evidence="2" id="KW-1185">Reference proteome</keyword>
<comment type="caution">
    <text evidence="1">The sequence shown here is derived from an EMBL/GenBank/DDBJ whole genome shotgun (WGS) entry which is preliminary data.</text>
</comment>
<proteinExistence type="predicted"/>
<dbReference type="Proteomes" id="UP000050509">
    <property type="component" value="Unassembled WGS sequence"/>
</dbReference>
<protein>
    <submittedName>
        <fullName evidence="1">Uncharacterized protein</fullName>
    </submittedName>
</protein>
<evidence type="ECO:0000313" key="1">
    <source>
        <dbReference type="EMBL" id="KPV53439.1"/>
    </source>
</evidence>
<sequence>MQALAEEYVAYVDAMRGGQYADSDEWQRLSSERMLVHDELLRLTGMTRRNDMYVYCRAVLADAGAARAGEKR</sequence>
<evidence type="ECO:0000313" key="2">
    <source>
        <dbReference type="Proteomes" id="UP000050509"/>
    </source>
</evidence>
<dbReference type="EMBL" id="LJCR01000257">
    <property type="protein sequence ID" value="KPV53439.1"/>
    <property type="molecule type" value="Genomic_DNA"/>
</dbReference>
<name>A0A0P9FJV8_9CHLR</name>
<reference evidence="1 2" key="1">
    <citation type="submission" date="2015-09" db="EMBL/GenBank/DDBJ databases">
        <title>Draft genome sequence of Kouleothrix aurantiaca JCM 19913.</title>
        <authorList>
            <person name="Hemp J."/>
        </authorList>
    </citation>
    <scope>NUCLEOTIDE SEQUENCE [LARGE SCALE GENOMIC DNA]</scope>
    <source>
        <strain evidence="1 2">COM-B</strain>
    </source>
</reference>
<dbReference type="AlphaFoldDB" id="A0A0P9FJV8"/>
<gene>
    <name evidence="1" type="ORF">SE17_09655</name>
</gene>
<organism evidence="1 2">
    <name type="scientific">Kouleothrix aurantiaca</name>
    <dbReference type="NCBI Taxonomy" id="186479"/>
    <lineage>
        <taxon>Bacteria</taxon>
        <taxon>Bacillati</taxon>
        <taxon>Chloroflexota</taxon>
        <taxon>Chloroflexia</taxon>
        <taxon>Chloroflexales</taxon>
        <taxon>Roseiflexineae</taxon>
        <taxon>Roseiflexaceae</taxon>
        <taxon>Kouleothrix</taxon>
    </lineage>
</organism>
<accession>A0A0P9FJV8</accession>